<proteinExistence type="predicted"/>
<evidence type="ECO:0000313" key="5">
    <source>
        <dbReference type="EMBL" id="SLN75525.1"/>
    </source>
</evidence>
<dbReference type="Proteomes" id="UP000193778">
    <property type="component" value="Unassembled WGS sequence"/>
</dbReference>
<dbReference type="InterPro" id="IPR000524">
    <property type="entry name" value="Tscrpt_reg_HTH_GntR"/>
</dbReference>
<dbReference type="SMART" id="SM00895">
    <property type="entry name" value="FCD"/>
    <property type="match status" value="1"/>
</dbReference>
<dbReference type="InterPro" id="IPR036388">
    <property type="entry name" value="WH-like_DNA-bd_sf"/>
</dbReference>
<sequence>MSELLFYDLKDTAGVAPGLATQVCRELGRRIVAGHFPEGGLIDDENKLCTRFGVSKSVVREAIKLLVSKGLLEVRRGSGTRVRWRASWNLLDDDVLAWHQGIEPKPEFLRQLMDVRQMVEPNAAGWAAQTATPKQIEDIRKAQQDMEQASSIQDFVVADALFHRSVLRAANNEVLIALEGVIFSALLSSIKVTNSDPRENKRSLPLHRRVLRAIEAQDSEVATSAMREHLADTYERLSGALPDFSIKRGASEQKG</sequence>
<dbReference type="SUPFAM" id="SSF46785">
    <property type="entry name" value="Winged helix' DNA-binding domain"/>
    <property type="match status" value="1"/>
</dbReference>
<dbReference type="InterPro" id="IPR008920">
    <property type="entry name" value="TF_FadR/GntR_C"/>
</dbReference>
<dbReference type="GO" id="GO:0003700">
    <property type="term" value="F:DNA-binding transcription factor activity"/>
    <property type="evidence" value="ECO:0007669"/>
    <property type="project" value="InterPro"/>
</dbReference>
<dbReference type="RefSeq" id="WP_085824661.1">
    <property type="nucleotide sequence ID" value="NZ_FWFP01000016.1"/>
</dbReference>
<keyword evidence="6" id="KW-1185">Reference proteome</keyword>
<dbReference type="Gene3D" id="1.10.10.10">
    <property type="entry name" value="Winged helix-like DNA-binding domain superfamily/Winged helix DNA-binding domain"/>
    <property type="match status" value="1"/>
</dbReference>
<dbReference type="GO" id="GO:0003677">
    <property type="term" value="F:DNA binding"/>
    <property type="evidence" value="ECO:0007669"/>
    <property type="project" value="UniProtKB-KW"/>
</dbReference>
<evidence type="ECO:0000256" key="3">
    <source>
        <dbReference type="ARBA" id="ARBA00023163"/>
    </source>
</evidence>
<dbReference type="PRINTS" id="PR00035">
    <property type="entry name" value="HTHGNTR"/>
</dbReference>
<dbReference type="Pfam" id="PF00392">
    <property type="entry name" value="GntR"/>
    <property type="match status" value="1"/>
</dbReference>
<dbReference type="SMART" id="SM00345">
    <property type="entry name" value="HTH_GNTR"/>
    <property type="match status" value="1"/>
</dbReference>
<evidence type="ECO:0000259" key="4">
    <source>
        <dbReference type="PROSITE" id="PS50949"/>
    </source>
</evidence>
<evidence type="ECO:0000313" key="6">
    <source>
        <dbReference type="Proteomes" id="UP000193778"/>
    </source>
</evidence>
<accession>A0A1X7AC53</accession>
<feature type="domain" description="HTH gntR-type" evidence="4">
    <location>
        <begin position="17"/>
        <end position="85"/>
    </location>
</feature>
<gene>
    <name evidence="5" type="primary">lutR_2</name>
    <name evidence="5" type="ORF">RUM8411_04218</name>
</gene>
<dbReference type="AlphaFoldDB" id="A0A1X7AC53"/>
<dbReference type="OrthoDB" id="9028214at2"/>
<organism evidence="5 6">
    <name type="scientific">Ruegeria meonggei</name>
    <dbReference type="NCBI Taxonomy" id="1446476"/>
    <lineage>
        <taxon>Bacteria</taxon>
        <taxon>Pseudomonadati</taxon>
        <taxon>Pseudomonadota</taxon>
        <taxon>Alphaproteobacteria</taxon>
        <taxon>Rhodobacterales</taxon>
        <taxon>Roseobacteraceae</taxon>
        <taxon>Ruegeria</taxon>
    </lineage>
</organism>
<dbReference type="PANTHER" id="PTHR43537:SF44">
    <property type="entry name" value="GNTR FAMILY REGULATORY PROTEIN"/>
    <property type="match status" value="1"/>
</dbReference>
<name>A0A1X7AC53_9RHOB</name>
<reference evidence="6" key="1">
    <citation type="submission" date="2017-03" db="EMBL/GenBank/DDBJ databases">
        <authorList>
            <person name="Rodrigo-Torres L."/>
            <person name="Arahal R.D."/>
            <person name="Lucena T."/>
        </authorList>
    </citation>
    <scope>NUCLEOTIDE SEQUENCE [LARGE SCALE GENOMIC DNA]</scope>
    <source>
        <strain evidence="6">CECT 8411</strain>
    </source>
</reference>
<dbReference type="EMBL" id="FWFP01000016">
    <property type="protein sequence ID" value="SLN75525.1"/>
    <property type="molecule type" value="Genomic_DNA"/>
</dbReference>
<keyword evidence="1" id="KW-0805">Transcription regulation</keyword>
<dbReference type="PROSITE" id="PS50949">
    <property type="entry name" value="HTH_GNTR"/>
    <property type="match status" value="1"/>
</dbReference>
<evidence type="ECO:0000256" key="2">
    <source>
        <dbReference type="ARBA" id="ARBA00023125"/>
    </source>
</evidence>
<dbReference type="InterPro" id="IPR036390">
    <property type="entry name" value="WH_DNA-bd_sf"/>
</dbReference>
<dbReference type="PANTHER" id="PTHR43537">
    <property type="entry name" value="TRANSCRIPTIONAL REGULATOR, GNTR FAMILY"/>
    <property type="match status" value="1"/>
</dbReference>
<dbReference type="Pfam" id="PF07729">
    <property type="entry name" value="FCD"/>
    <property type="match status" value="1"/>
</dbReference>
<dbReference type="CDD" id="cd07377">
    <property type="entry name" value="WHTH_GntR"/>
    <property type="match status" value="1"/>
</dbReference>
<dbReference type="InterPro" id="IPR011711">
    <property type="entry name" value="GntR_C"/>
</dbReference>
<protein>
    <submittedName>
        <fullName evidence="5">HTH-type transcriptional regulator LutR</fullName>
    </submittedName>
</protein>
<dbReference type="Gene3D" id="1.20.120.530">
    <property type="entry name" value="GntR ligand-binding domain-like"/>
    <property type="match status" value="1"/>
</dbReference>
<keyword evidence="2" id="KW-0238">DNA-binding</keyword>
<dbReference type="SUPFAM" id="SSF48008">
    <property type="entry name" value="GntR ligand-binding domain-like"/>
    <property type="match status" value="1"/>
</dbReference>
<evidence type="ECO:0000256" key="1">
    <source>
        <dbReference type="ARBA" id="ARBA00023015"/>
    </source>
</evidence>
<keyword evidence="3" id="KW-0804">Transcription</keyword>